<protein>
    <submittedName>
        <fullName evidence="4">FG-GAP-like repeat-containing protein</fullName>
    </submittedName>
</protein>
<gene>
    <name evidence="4" type="ORF">ACFL6M_07600</name>
</gene>
<dbReference type="SUPFAM" id="SSF69318">
    <property type="entry name" value="Integrin alpha N-terminal domain"/>
    <property type="match status" value="1"/>
</dbReference>
<dbReference type="Gene3D" id="2.60.40.10">
    <property type="entry name" value="Immunoglobulins"/>
    <property type="match status" value="1"/>
</dbReference>
<feature type="region of interest" description="Disordered" evidence="2">
    <location>
        <begin position="807"/>
        <end position="832"/>
    </location>
</feature>
<dbReference type="PANTHER" id="PTHR46580:SF4">
    <property type="entry name" value="ATP_GTP-BINDING PROTEIN"/>
    <property type="match status" value="1"/>
</dbReference>
<dbReference type="Pfam" id="PF13517">
    <property type="entry name" value="FG-GAP_3"/>
    <property type="match status" value="2"/>
</dbReference>
<keyword evidence="5" id="KW-1185">Reference proteome</keyword>
<evidence type="ECO:0000256" key="2">
    <source>
        <dbReference type="SAM" id="MobiDB-lite"/>
    </source>
</evidence>
<dbReference type="InterPro" id="IPR028994">
    <property type="entry name" value="Integrin_alpha_N"/>
</dbReference>
<dbReference type="Proteomes" id="UP001593833">
    <property type="component" value="Unassembled WGS sequence"/>
</dbReference>
<feature type="non-terminal residue" evidence="4">
    <location>
        <position position="1"/>
    </location>
</feature>
<name>A0ABV6YMA0_UNCEI</name>
<evidence type="ECO:0000259" key="3">
    <source>
        <dbReference type="Pfam" id="PF13860"/>
    </source>
</evidence>
<dbReference type="Pfam" id="PF13860">
    <property type="entry name" value="FlgD_ig"/>
    <property type="match status" value="1"/>
</dbReference>
<accession>A0ABV6YMA0</accession>
<dbReference type="InterPro" id="IPR013517">
    <property type="entry name" value="FG-GAP"/>
</dbReference>
<sequence length="907" mass="96500">LSRVYRNDAGLFTDSGAGLEGVRSSSVAWGDYDNDGDLDILLTGEDVGGTYISRVYRNDAGLFTDIGTGLEGVRRGSVAWGDYDNDGDLDILLTGESEVWHYISRAYRNDAGLFTDIGAGLQGVEFSSVAWGDYDNDGDLDILLTGEVGGFPFISRVYRNDGVPANTPPEIPDGLVAEVQIGQVRLSWDASTDGQTPSAGLSYNLRVGATPGGSEIMSAMADGASGYRRVAQLGNVQERISWTLTLPIGPGIYYWSIQAVDGAYAGSGFAVEESFEAAGFVGIVAGLEGVQYGSVAWGDYDSDGDLDILLTGEDVGGTKFSLVYRNDAGLFTDIGAGLPGVANSSVAWGDYDNDGDLDILLTGLASSDLISHVYRNDAGLFTDIGAGLPGVWDSSVAWGDYDNDGDLDILLSGDAGGFFPLSRVYRNDAGLFADSGAGLLAVQYSSVAWGDYDNDGDLDILLAGADETVTPLSLVYRNYGVPTNTPPETPDGLAADVDLGQVALSWDTTTDGQTPSAGLLYNLRIGTTPGGSEIMSSMADAACGYRRVVQLGNAQEQTSWTVMVPLAWQTYYWSVQALDGAFAGSVFAVEDSFLGYGEPPLIASIVDVPNDQGRQVRISWLRSGHDALGSPTPIEEYAIFRRINEIPRGPAGTPPEINDGHGPSGAQGEDDRYPPGDWDFIATVPADTEDYYSMVVPTLGDSTIAEGMYWSVFFVRARTDTPGFCFDCEPDSGYSVDNLAPGVPSNLVFDGPDLLVWDEALEEDFAYHTVYGSQSPVLDDTAALIGYTIAPTYDVSGESHDFYHVTTSDHADNESGAAGVESPTSSTPEGTPLPTRFVLRVAQPNPFRSQTSIGFNLPVEENVQLVVYDTSGRQVRVLARGLHAAGQHIVSWDGSDEEARRVAPGVY</sequence>
<organism evidence="4 5">
    <name type="scientific">Eiseniibacteriota bacterium</name>
    <dbReference type="NCBI Taxonomy" id="2212470"/>
    <lineage>
        <taxon>Bacteria</taxon>
        <taxon>Candidatus Eiseniibacteriota</taxon>
    </lineage>
</organism>
<dbReference type="InterPro" id="IPR025965">
    <property type="entry name" value="FlgD/Vpr_Ig-like"/>
</dbReference>
<proteinExistence type="predicted"/>
<evidence type="ECO:0000256" key="1">
    <source>
        <dbReference type="ARBA" id="ARBA00022729"/>
    </source>
</evidence>
<feature type="domain" description="FlgD/Vpr Ig-like" evidence="3">
    <location>
        <begin position="860"/>
        <end position="907"/>
    </location>
</feature>
<dbReference type="EMBL" id="JBHPKH010000166">
    <property type="protein sequence ID" value="MFC1573445.1"/>
    <property type="molecule type" value="Genomic_DNA"/>
</dbReference>
<dbReference type="Gene3D" id="2.60.40.4070">
    <property type="match status" value="1"/>
</dbReference>
<feature type="region of interest" description="Disordered" evidence="2">
    <location>
        <begin position="648"/>
        <end position="672"/>
    </location>
</feature>
<evidence type="ECO:0000313" key="4">
    <source>
        <dbReference type="EMBL" id="MFC1573445.1"/>
    </source>
</evidence>
<dbReference type="InterPro" id="IPR013783">
    <property type="entry name" value="Ig-like_fold"/>
</dbReference>
<reference evidence="4 5" key="1">
    <citation type="submission" date="2024-09" db="EMBL/GenBank/DDBJ databases">
        <authorList>
            <person name="D'Angelo T."/>
        </authorList>
    </citation>
    <scope>NUCLEOTIDE SEQUENCE [LARGE SCALE GENOMIC DNA]</scope>
    <source>
        <strain evidence="4">SAG AM-320-E07</strain>
    </source>
</reference>
<dbReference type="Gene3D" id="2.130.10.130">
    <property type="entry name" value="Integrin alpha, N-terminal"/>
    <property type="match status" value="1"/>
</dbReference>
<feature type="non-terminal residue" evidence="4">
    <location>
        <position position="907"/>
    </location>
</feature>
<dbReference type="PANTHER" id="PTHR46580">
    <property type="entry name" value="SENSOR KINASE-RELATED"/>
    <property type="match status" value="1"/>
</dbReference>
<keyword evidence="1" id="KW-0732">Signal</keyword>
<evidence type="ECO:0000313" key="5">
    <source>
        <dbReference type="Proteomes" id="UP001593833"/>
    </source>
</evidence>
<comment type="caution">
    <text evidence="4">The sequence shown here is derived from an EMBL/GenBank/DDBJ whole genome shotgun (WGS) entry which is preliminary data.</text>
</comment>